<accession>E1Y858</accession>
<organism evidence="1">
    <name type="scientific">uncultured Desulfobacterium sp</name>
    <dbReference type="NCBI Taxonomy" id="201089"/>
    <lineage>
        <taxon>Bacteria</taxon>
        <taxon>Pseudomonadati</taxon>
        <taxon>Thermodesulfobacteriota</taxon>
        <taxon>Desulfobacteria</taxon>
        <taxon>Desulfobacterales</taxon>
        <taxon>Desulfobacteriaceae</taxon>
        <taxon>Desulfobacterium</taxon>
        <taxon>environmental samples</taxon>
    </lineage>
</organism>
<gene>
    <name evidence="1" type="ORF">N47_A07810</name>
</gene>
<proteinExistence type="predicted"/>
<reference evidence="1" key="1">
    <citation type="journal article" date="2011" name="Environ. Microbiol.">
        <title>Genomic insights into the metabolic potential of the polycyclic aromatic hydrocarbon degrading sulfate-reducing Deltaproteobacterium N47.</title>
        <authorList>
            <person name="Bergmann F."/>
            <person name="Selesi D."/>
            <person name="Weinmaier T."/>
            <person name="Tischler P."/>
            <person name="Rattei T."/>
            <person name="Meckenstock R.U."/>
        </authorList>
    </citation>
    <scope>NUCLEOTIDE SEQUENCE</scope>
</reference>
<dbReference type="AlphaFoldDB" id="E1Y858"/>
<evidence type="ECO:0000313" key="1">
    <source>
        <dbReference type="EMBL" id="CBX26752.1"/>
    </source>
</evidence>
<name>E1Y858_9BACT</name>
<sequence length="38" mass="4405">MDNIVRLNSNLQAGIIIKLTAERVVYRTLLFLPDIIDY</sequence>
<protein>
    <submittedName>
        <fullName evidence="1">Uncharacterized protein</fullName>
    </submittedName>
</protein>
<dbReference type="EMBL" id="FR695864">
    <property type="protein sequence ID" value="CBX26752.1"/>
    <property type="molecule type" value="Genomic_DNA"/>
</dbReference>